<proteinExistence type="predicted"/>
<sequence>MIPKYIKKSKLFEILEGDIQDVPKKYKKFKKEIEDEEEYISFVNLLAYWMVDSPPKFFLKILQSRIYLKMDDFKENEYYQLLLFKYKFSPETENNLENNKQDLNITFNEKDLSKFFMSMKKIWHHNIEFCNLPDQKTNQSFKTSFKQNIDKKQKFLLDLKKNTKFVCKTFIKYDCDENCNIGILLLLNNNNWCYIRASCDYLGFRYFGNIKIYFHKNIIFLLKYAVGKNDIRRLKINNLIEKKFRFWKDKDYVDTILNDPDFIWYNNFWVPGWFDN</sequence>
<dbReference type="AlphaFoldDB" id="A0A6C0AFK6"/>
<dbReference type="EMBL" id="MN740595">
    <property type="protein sequence ID" value="QHS78230.1"/>
    <property type="molecule type" value="Genomic_DNA"/>
</dbReference>
<protein>
    <submittedName>
        <fullName evidence="1">Uncharacterized protein</fullName>
    </submittedName>
</protein>
<evidence type="ECO:0000313" key="1">
    <source>
        <dbReference type="EMBL" id="QHS78230.1"/>
    </source>
</evidence>
<accession>A0A6C0AFK6</accession>
<name>A0A6C0AFK6_9ZZZZ</name>
<reference evidence="1" key="1">
    <citation type="journal article" date="2020" name="Nature">
        <title>Giant virus diversity and host interactions through global metagenomics.</title>
        <authorList>
            <person name="Schulz F."/>
            <person name="Roux S."/>
            <person name="Paez-Espino D."/>
            <person name="Jungbluth S."/>
            <person name="Walsh D.A."/>
            <person name="Denef V.J."/>
            <person name="McMahon K.D."/>
            <person name="Konstantinidis K.T."/>
            <person name="Eloe-Fadrosh E.A."/>
            <person name="Kyrpides N.C."/>
            <person name="Woyke T."/>
        </authorList>
    </citation>
    <scope>NUCLEOTIDE SEQUENCE</scope>
    <source>
        <strain evidence="1">GVMAG-S-1021933-23</strain>
    </source>
</reference>
<organism evidence="1">
    <name type="scientific">viral metagenome</name>
    <dbReference type="NCBI Taxonomy" id="1070528"/>
    <lineage>
        <taxon>unclassified sequences</taxon>
        <taxon>metagenomes</taxon>
        <taxon>organismal metagenomes</taxon>
    </lineage>
</organism>